<reference evidence="3" key="1">
    <citation type="submission" date="2018-04" db="EMBL/GenBank/DDBJ databases">
        <title>Whole genome sequencing of Hypsizygus marmoreus.</title>
        <authorList>
            <person name="Choi I.-G."/>
            <person name="Min B."/>
            <person name="Kim J.-G."/>
            <person name="Kim S."/>
            <person name="Oh Y.-L."/>
            <person name="Kong W.-S."/>
            <person name="Park H."/>
            <person name="Jeong J."/>
            <person name="Song E.-S."/>
        </authorList>
    </citation>
    <scope>NUCLEOTIDE SEQUENCE [LARGE SCALE GENOMIC DNA]</scope>
    <source>
        <strain evidence="3">51987-8</strain>
    </source>
</reference>
<dbReference type="InterPro" id="IPR012472">
    <property type="entry name" value="MCP1_TM"/>
</dbReference>
<evidence type="ECO:0000313" key="4">
    <source>
        <dbReference type="Proteomes" id="UP000076154"/>
    </source>
</evidence>
<gene>
    <name evidence="3" type="ORF">Hypma_008613</name>
</gene>
<dbReference type="GO" id="GO:0055088">
    <property type="term" value="P:lipid homeostasis"/>
    <property type="evidence" value="ECO:0007669"/>
    <property type="project" value="InterPro"/>
</dbReference>
<dbReference type="EMBL" id="LUEZ02000045">
    <property type="protein sequence ID" value="RDB24155.1"/>
    <property type="molecule type" value="Genomic_DNA"/>
</dbReference>
<keyword evidence="1" id="KW-0472">Membrane</keyword>
<dbReference type="GO" id="GO:0016020">
    <property type="term" value="C:membrane"/>
    <property type="evidence" value="ECO:0007669"/>
    <property type="project" value="InterPro"/>
</dbReference>
<protein>
    <recommendedName>
        <fullName evidence="2">Mitochondrial adapter protein MCP1 transmembrane domain-containing protein</fullName>
    </recommendedName>
</protein>
<accession>A0A369JUX2</accession>
<sequence length="263" mass="28709">MSNPSPSSSEGSPQIPNTLRRNILSYLTKISHGSAPFISTFLLIHLTAPALANLGGSSLASQTMLLGREYYQTSFGEKYLVLAPIAAHSLAGIAKRIFSGQKTPPRPISTLLSWTGYLTVLFFLPTHYLTHRIFPTISEPPISAVGPSELDYEFVKVGLTNWPVTSWVLYTGLVGSVALHMVDGTTIIWNKWIGDTGAAAPSRNPSGSSFRTRRQAKLVAVGLGLVLPVLSGLYVLSKEPPMIFASMARRFEVVFTRFPLYRI</sequence>
<dbReference type="Proteomes" id="UP000076154">
    <property type="component" value="Unassembled WGS sequence"/>
</dbReference>
<evidence type="ECO:0000259" key="2">
    <source>
        <dbReference type="Pfam" id="PF07950"/>
    </source>
</evidence>
<dbReference type="InParanoid" id="A0A369JUX2"/>
<dbReference type="InterPro" id="IPR039960">
    <property type="entry name" value="MCP1"/>
</dbReference>
<keyword evidence="1" id="KW-0812">Transmembrane</keyword>
<feature type="transmembrane region" description="Helical" evidence="1">
    <location>
        <begin position="218"/>
        <end position="237"/>
    </location>
</feature>
<evidence type="ECO:0000313" key="3">
    <source>
        <dbReference type="EMBL" id="RDB24155.1"/>
    </source>
</evidence>
<comment type="caution">
    <text evidence="3">The sequence shown here is derived from an EMBL/GenBank/DDBJ whole genome shotgun (WGS) entry which is preliminary data.</text>
</comment>
<feature type="transmembrane region" description="Helical" evidence="1">
    <location>
        <begin position="37"/>
        <end position="59"/>
    </location>
</feature>
<keyword evidence="4" id="KW-1185">Reference proteome</keyword>
<feature type="transmembrane region" description="Helical" evidence="1">
    <location>
        <begin position="79"/>
        <end position="98"/>
    </location>
</feature>
<dbReference type="InterPro" id="IPR034804">
    <property type="entry name" value="SQR/QFR_C/D"/>
</dbReference>
<dbReference type="AlphaFoldDB" id="A0A369JUX2"/>
<dbReference type="SUPFAM" id="SSF81343">
    <property type="entry name" value="Fumarate reductase respiratory complex transmembrane subunits"/>
    <property type="match status" value="1"/>
</dbReference>
<dbReference type="Pfam" id="PF07950">
    <property type="entry name" value="MCP1_TM"/>
    <property type="match status" value="1"/>
</dbReference>
<evidence type="ECO:0000256" key="1">
    <source>
        <dbReference type="SAM" id="Phobius"/>
    </source>
</evidence>
<dbReference type="OrthoDB" id="10259513at2759"/>
<dbReference type="PANTHER" id="PTHR38409">
    <property type="entry name" value="MDM10-COMPLEMENTING PROTEIN 1"/>
    <property type="match status" value="1"/>
</dbReference>
<feature type="domain" description="Mitochondrial adapter protein MCP1 transmembrane" evidence="2">
    <location>
        <begin position="123"/>
        <end position="210"/>
    </location>
</feature>
<organism evidence="3 4">
    <name type="scientific">Hypsizygus marmoreus</name>
    <name type="common">White beech mushroom</name>
    <name type="synonym">Agaricus marmoreus</name>
    <dbReference type="NCBI Taxonomy" id="39966"/>
    <lineage>
        <taxon>Eukaryota</taxon>
        <taxon>Fungi</taxon>
        <taxon>Dikarya</taxon>
        <taxon>Basidiomycota</taxon>
        <taxon>Agaricomycotina</taxon>
        <taxon>Agaricomycetes</taxon>
        <taxon>Agaricomycetidae</taxon>
        <taxon>Agaricales</taxon>
        <taxon>Tricholomatineae</taxon>
        <taxon>Lyophyllaceae</taxon>
        <taxon>Hypsizygus</taxon>
    </lineage>
</organism>
<proteinExistence type="predicted"/>
<keyword evidence="1" id="KW-1133">Transmembrane helix</keyword>
<feature type="transmembrane region" description="Helical" evidence="1">
    <location>
        <begin position="110"/>
        <end position="130"/>
    </location>
</feature>
<name>A0A369JUX2_HYPMA</name>
<dbReference type="PANTHER" id="PTHR38409:SF1">
    <property type="entry name" value="MITOCHONDRIAL ADAPTER PROTEIN MCP1"/>
    <property type="match status" value="1"/>
</dbReference>